<evidence type="ECO:0000313" key="4">
    <source>
        <dbReference type="EMBL" id="PCH36858.1"/>
    </source>
</evidence>
<dbReference type="InterPro" id="IPR017930">
    <property type="entry name" value="Myb_dom"/>
</dbReference>
<dbReference type="SMART" id="SM00717">
    <property type="entry name" value="SANT"/>
    <property type="match status" value="1"/>
</dbReference>
<reference evidence="4 5" key="1">
    <citation type="journal article" date="2012" name="Science">
        <title>The Paleozoic origin of enzymatic lignin decomposition reconstructed from 31 fungal genomes.</title>
        <authorList>
            <person name="Floudas D."/>
            <person name="Binder M."/>
            <person name="Riley R."/>
            <person name="Barry K."/>
            <person name="Blanchette R.A."/>
            <person name="Henrissat B."/>
            <person name="Martinez A.T."/>
            <person name="Otillar R."/>
            <person name="Spatafora J.W."/>
            <person name="Yadav J.S."/>
            <person name="Aerts A."/>
            <person name="Benoit I."/>
            <person name="Boyd A."/>
            <person name="Carlson A."/>
            <person name="Copeland A."/>
            <person name="Coutinho P.M."/>
            <person name="de Vries R.P."/>
            <person name="Ferreira P."/>
            <person name="Findley K."/>
            <person name="Foster B."/>
            <person name="Gaskell J."/>
            <person name="Glotzer D."/>
            <person name="Gorecki P."/>
            <person name="Heitman J."/>
            <person name="Hesse C."/>
            <person name="Hori C."/>
            <person name="Igarashi K."/>
            <person name="Jurgens J.A."/>
            <person name="Kallen N."/>
            <person name="Kersten P."/>
            <person name="Kohler A."/>
            <person name="Kuees U."/>
            <person name="Kumar T.K.A."/>
            <person name="Kuo A."/>
            <person name="LaButti K."/>
            <person name="Larrondo L.F."/>
            <person name="Lindquist E."/>
            <person name="Ling A."/>
            <person name="Lombard V."/>
            <person name="Lucas S."/>
            <person name="Lundell T."/>
            <person name="Martin R."/>
            <person name="McLaughlin D.J."/>
            <person name="Morgenstern I."/>
            <person name="Morin E."/>
            <person name="Murat C."/>
            <person name="Nagy L.G."/>
            <person name="Nolan M."/>
            <person name="Ohm R.A."/>
            <person name="Patyshakuliyeva A."/>
            <person name="Rokas A."/>
            <person name="Ruiz-Duenas F.J."/>
            <person name="Sabat G."/>
            <person name="Salamov A."/>
            <person name="Samejima M."/>
            <person name="Schmutz J."/>
            <person name="Slot J.C."/>
            <person name="St John F."/>
            <person name="Stenlid J."/>
            <person name="Sun H."/>
            <person name="Sun S."/>
            <person name="Syed K."/>
            <person name="Tsang A."/>
            <person name="Wiebenga A."/>
            <person name="Young D."/>
            <person name="Pisabarro A."/>
            <person name="Eastwood D.C."/>
            <person name="Martin F."/>
            <person name="Cullen D."/>
            <person name="Grigoriev I.V."/>
            <person name="Hibbett D.S."/>
        </authorList>
    </citation>
    <scope>NUCLEOTIDE SEQUENCE [LARGE SCALE GENOMIC DNA]</scope>
    <source>
        <strain evidence="4 5">MD-104</strain>
    </source>
</reference>
<evidence type="ECO:0000256" key="1">
    <source>
        <dbReference type="SAM" id="MobiDB-lite"/>
    </source>
</evidence>
<sequence length="295" mass="32338">EPAPFRELASSLRHAHAERDQPSSLQESPLSDLQRLVKDARARIIDPVLASYSFLNDPSSDPEEEDAPDPEELRRAHEREKIRELKKRKIASDAAVPVFASSRRPASSYGVFIRRDQEDESAEVDISLDGNAEEAASSSEPVSMDVDTPPTSVPSPASIAAGLPPPSGIKAEQHIRDKRKHVPPTRKAGPKVSGHVRCEPDDTADPPPVGGSSGPTNVKGKAISETYKQAWSVSEQHLLERLLEEIPDGEKNRWAKISKAMGGRRTPRQVSSRVQKYFEKLKRFGLDVDGGKGIP</sequence>
<feature type="compositionally biased region" description="Polar residues" evidence="1">
    <location>
        <begin position="22"/>
        <end position="31"/>
    </location>
</feature>
<dbReference type="InterPro" id="IPR001005">
    <property type="entry name" value="SANT/Myb"/>
</dbReference>
<dbReference type="OrthoDB" id="424753at2759"/>
<evidence type="ECO:0000259" key="3">
    <source>
        <dbReference type="PROSITE" id="PS51294"/>
    </source>
</evidence>
<accession>A0A2H3JGN1</accession>
<gene>
    <name evidence="4" type="ORF">WOLCODRAFT_83217</name>
</gene>
<feature type="region of interest" description="Disordered" evidence="1">
    <location>
        <begin position="1"/>
        <end position="31"/>
    </location>
</feature>
<dbReference type="SUPFAM" id="SSF46689">
    <property type="entry name" value="Homeodomain-like"/>
    <property type="match status" value="1"/>
</dbReference>
<dbReference type="InterPro" id="IPR037830">
    <property type="entry name" value="ZZZ3"/>
</dbReference>
<dbReference type="PROSITE" id="PS50090">
    <property type="entry name" value="MYB_LIKE"/>
    <property type="match status" value="1"/>
</dbReference>
<dbReference type="PANTHER" id="PTHR22705:SF0">
    <property type="entry name" value="ZZ-TYPE ZINC FINGER-CONTAINING PROTEIN 3"/>
    <property type="match status" value="1"/>
</dbReference>
<organism evidence="4 5">
    <name type="scientific">Wolfiporia cocos (strain MD-104)</name>
    <name type="common">Brown rot fungus</name>
    <dbReference type="NCBI Taxonomy" id="742152"/>
    <lineage>
        <taxon>Eukaryota</taxon>
        <taxon>Fungi</taxon>
        <taxon>Dikarya</taxon>
        <taxon>Basidiomycota</taxon>
        <taxon>Agaricomycotina</taxon>
        <taxon>Agaricomycetes</taxon>
        <taxon>Polyporales</taxon>
        <taxon>Phaeolaceae</taxon>
        <taxon>Wolfiporia</taxon>
    </lineage>
</organism>
<dbReference type="EMBL" id="KB467898">
    <property type="protein sequence ID" value="PCH36858.1"/>
    <property type="molecule type" value="Genomic_DNA"/>
</dbReference>
<dbReference type="STRING" id="742152.A0A2H3JGN1"/>
<protein>
    <submittedName>
        <fullName evidence="4">Uncharacterized protein</fullName>
    </submittedName>
</protein>
<dbReference type="Proteomes" id="UP000218811">
    <property type="component" value="Unassembled WGS sequence"/>
</dbReference>
<dbReference type="CDD" id="cd00167">
    <property type="entry name" value="SANT"/>
    <property type="match status" value="1"/>
</dbReference>
<feature type="domain" description="HTH myb-type" evidence="3">
    <location>
        <begin position="228"/>
        <end position="282"/>
    </location>
</feature>
<dbReference type="Gene3D" id="1.10.10.60">
    <property type="entry name" value="Homeodomain-like"/>
    <property type="match status" value="1"/>
</dbReference>
<name>A0A2H3JGN1_WOLCO</name>
<evidence type="ECO:0000313" key="5">
    <source>
        <dbReference type="Proteomes" id="UP000218811"/>
    </source>
</evidence>
<proteinExistence type="predicted"/>
<dbReference type="PROSITE" id="PS51294">
    <property type="entry name" value="HTH_MYB"/>
    <property type="match status" value="1"/>
</dbReference>
<feature type="region of interest" description="Disordered" evidence="1">
    <location>
        <begin position="111"/>
        <end position="221"/>
    </location>
</feature>
<keyword evidence="5" id="KW-1185">Reference proteome</keyword>
<feature type="domain" description="Myb-like" evidence="2">
    <location>
        <begin position="223"/>
        <end position="278"/>
    </location>
</feature>
<dbReference type="Pfam" id="PF23082">
    <property type="entry name" value="Myb_DNA-binding_2"/>
    <property type="match status" value="1"/>
</dbReference>
<dbReference type="OMA" id="VFIRHDV"/>
<feature type="region of interest" description="Disordered" evidence="1">
    <location>
        <begin position="53"/>
        <end position="77"/>
    </location>
</feature>
<feature type="compositionally biased region" description="Acidic residues" evidence="1">
    <location>
        <begin position="60"/>
        <end position="70"/>
    </location>
</feature>
<dbReference type="InterPro" id="IPR009057">
    <property type="entry name" value="Homeodomain-like_sf"/>
</dbReference>
<dbReference type="PANTHER" id="PTHR22705">
    <property type="entry name" value="ZINC FINGER, ZZ DOMAIN CONTAINING 3"/>
    <property type="match status" value="1"/>
</dbReference>
<evidence type="ECO:0000259" key="2">
    <source>
        <dbReference type="PROSITE" id="PS50090"/>
    </source>
</evidence>
<dbReference type="AlphaFoldDB" id="A0A2H3JGN1"/>
<feature type="non-terminal residue" evidence="4">
    <location>
        <position position="1"/>
    </location>
</feature>